<evidence type="ECO:0000313" key="3">
    <source>
        <dbReference type="EMBL" id="GAA4032777.1"/>
    </source>
</evidence>
<accession>A0ABP7TXT0</accession>
<keyword evidence="4" id="KW-1185">Reference proteome</keyword>
<keyword evidence="1 3" id="KW-0489">Methyltransferase</keyword>
<proteinExistence type="predicted"/>
<dbReference type="GO" id="GO:0008168">
    <property type="term" value="F:methyltransferase activity"/>
    <property type="evidence" value="ECO:0007669"/>
    <property type="project" value="UniProtKB-KW"/>
</dbReference>
<dbReference type="PANTHER" id="PTHR12049">
    <property type="entry name" value="PROTEIN ARGININE METHYLTRANSFERASE NDUFAF7, MITOCHONDRIAL"/>
    <property type="match status" value="1"/>
</dbReference>
<reference evidence="4" key="1">
    <citation type="journal article" date="2019" name="Int. J. Syst. Evol. Microbiol.">
        <title>The Global Catalogue of Microorganisms (GCM) 10K type strain sequencing project: providing services to taxonomists for standard genome sequencing and annotation.</title>
        <authorList>
            <consortium name="The Broad Institute Genomics Platform"/>
            <consortium name="The Broad Institute Genome Sequencing Center for Infectious Disease"/>
            <person name="Wu L."/>
            <person name="Ma J."/>
        </authorList>
    </citation>
    <scope>NUCLEOTIDE SEQUENCE [LARGE SCALE GENOMIC DNA]</scope>
    <source>
        <strain evidence="4">JCM 16673</strain>
    </source>
</reference>
<dbReference type="SUPFAM" id="SSF53335">
    <property type="entry name" value="S-adenosyl-L-methionine-dependent methyltransferases"/>
    <property type="match status" value="1"/>
</dbReference>
<gene>
    <name evidence="3" type="ORF">GCM10022212_34770</name>
</gene>
<dbReference type="Proteomes" id="UP001501353">
    <property type="component" value="Unassembled WGS sequence"/>
</dbReference>
<dbReference type="InterPro" id="IPR038375">
    <property type="entry name" value="NDUFAF7_sf"/>
</dbReference>
<dbReference type="GO" id="GO:0032259">
    <property type="term" value="P:methylation"/>
    <property type="evidence" value="ECO:0007669"/>
    <property type="project" value="UniProtKB-KW"/>
</dbReference>
<comment type="caution">
    <text evidence="3">The sequence shown here is derived from an EMBL/GenBank/DDBJ whole genome shotgun (WGS) entry which is preliminary data.</text>
</comment>
<dbReference type="EMBL" id="BAAAZE010000014">
    <property type="protein sequence ID" value="GAA4032777.1"/>
    <property type="molecule type" value="Genomic_DNA"/>
</dbReference>
<organism evidence="3 4">
    <name type="scientific">Actimicrobium antarcticum</name>
    <dbReference type="NCBI Taxonomy" id="1051899"/>
    <lineage>
        <taxon>Bacteria</taxon>
        <taxon>Pseudomonadati</taxon>
        <taxon>Pseudomonadota</taxon>
        <taxon>Betaproteobacteria</taxon>
        <taxon>Burkholderiales</taxon>
        <taxon>Oxalobacteraceae</taxon>
        <taxon>Actimicrobium</taxon>
    </lineage>
</organism>
<name>A0ABP7TXT0_9BURK</name>
<dbReference type="PANTHER" id="PTHR12049:SF7">
    <property type="entry name" value="PROTEIN ARGININE METHYLTRANSFERASE NDUFAF7, MITOCHONDRIAL"/>
    <property type="match status" value="1"/>
</dbReference>
<evidence type="ECO:0000256" key="1">
    <source>
        <dbReference type="ARBA" id="ARBA00022603"/>
    </source>
</evidence>
<dbReference type="Pfam" id="PF02636">
    <property type="entry name" value="Methyltransf_28"/>
    <property type="match status" value="1"/>
</dbReference>
<evidence type="ECO:0000256" key="2">
    <source>
        <dbReference type="ARBA" id="ARBA00022679"/>
    </source>
</evidence>
<evidence type="ECO:0000313" key="4">
    <source>
        <dbReference type="Proteomes" id="UP001501353"/>
    </source>
</evidence>
<keyword evidence="2" id="KW-0808">Transferase</keyword>
<dbReference type="InterPro" id="IPR029063">
    <property type="entry name" value="SAM-dependent_MTases_sf"/>
</dbReference>
<dbReference type="InterPro" id="IPR003788">
    <property type="entry name" value="NDUFAF7"/>
</dbReference>
<protein>
    <submittedName>
        <fullName evidence="3">SAM-dependent methyltransferase</fullName>
    </submittedName>
</protein>
<dbReference type="Gene3D" id="3.40.50.12710">
    <property type="match status" value="1"/>
</dbReference>
<dbReference type="RefSeq" id="WP_344765304.1">
    <property type="nucleotide sequence ID" value="NZ_BAAAZE010000014.1"/>
</dbReference>
<sequence length="386" mass="42353">MQLQLPEPSYDALCASRSLQTLIANDIRHNSGWISFSRYMELALYAPDLGYYSGGAAKLGKDGDFTTAPEITSLFGATLARAVVDLLPMTAPQLLEFGAGTGKLAFDMLTELAALGVSLHRYSIVELSGELRARQQQMLKDFPQVVWLDHFPSAFAGVVIGNEVLDAMPTHLVVKTEHGWRERGIGLSARNFVFREHLCDPALVAQIPEADTLPVGYATEVHPVGIGFMHSLAEILCAGFEESGQGSAAILIDYGFPAREYYLDQRDHGTLMCHYRHHAHGDPFFLPGLQDITAHVDFTAMATAAVEGGLELLGYMSQASFLLEAGLGDLLLRTAPEDGRRYLPQANAVQKLTSPAEMGELFKVLVVGKKLRLPERFVRNDRSHRL</sequence>